<proteinExistence type="predicted"/>
<name>A0ABN9QP57_9DINO</name>
<comment type="caution">
    <text evidence="2">The sequence shown here is derived from an EMBL/GenBank/DDBJ whole genome shotgun (WGS) entry which is preliminary data.</text>
</comment>
<protein>
    <submittedName>
        <fullName evidence="2">Uncharacterized protein</fullName>
    </submittedName>
</protein>
<reference evidence="2" key="1">
    <citation type="submission" date="2023-10" db="EMBL/GenBank/DDBJ databases">
        <authorList>
            <person name="Chen Y."/>
            <person name="Shah S."/>
            <person name="Dougan E. K."/>
            <person name="Thang M."/>
            <person name="Chan C."/>
        </authorList>
    </citation>
    <scope>NUCLEOTIDE SEQUENCE [LARGE SCALE GENOMIC DNA]</scope>
</reference>
<gene>
    <name evidence="2" type="ORF">PCOR1329_LOCUS12893</name>
</gene>
<evidence type="ECO:0000313" key="2">
    <source>
        <dbReference type="EMBL" id="CAK0806787.1"/>
    </source>
</evidence>
<sequence length="129" mass="13273">MPAAEASEGKTGGDGAPVANDRISVVSADGHETLPSARKNRRGSSDDGAKSPKSATSRRRSCDSTASGRGKGLAYGDQTLQENEGSARSEGGAREARAGPSLSENTSRTRRTHGGGAFGIRKLSGNWRS</sequence>
<evidence type="ECO:0000313" key="3">
    <source>
        <dbReference type="Proteomes" id="UP001189429"/>
    </source>
</evidence>
<evidence type="ECO:0000256" key="1">
    <source>
        <dbReference type="SAM" id="MobiDB-lite"/>
    </source>
</evidence>
<feature type="region of interest" description="Disordered" evidence="1">
    <location>
        <begin position="1"/>
        <end position="129"/>
    </location>
</feature>
<organism evidence="2 3">
    <name type="scientific">Prorocentrum cordatum</name>
    <dbReference type="NCBI Taxonomy" id="2364126"/>
    <lineage>
        <taxon>Eukaryota</taxon>
        <taxon>Sar</taxon>
        <taxon>Alveolata</taxon>
        <taxon>Dinophyceae</taxon>
        <taxon>Prorocentrales</taxon>
        <taxon>Prorocentraceae</taxon>
        <taxon>Prorocentrum</taxon>
    </lineage>
</organism>
<keyword evidence="3" id="KW-1185">Reference proteome</keyword>
<accession>A0ABN9QP57</accession>
<dbReference type="EMBL" id="CAUYUJ010003781">
    <property type="protein sequence ID" value="CAK0806787.1"/>
    <property type="molecule type" value="Genomic_DNA"/>
</dbReference>
<dbReference type="Proteomes" id="UP001189429">
    <property type="component" value="Unassembled WGS sequence"/>
</dbReference>
<feature type="compositionally biased region" description="Basic and acidic residues" evidence="1">
    <location>
        <begin position="85"/>
        <end position="97"/>
    </location>
</feature>